<evidence type="ECO:0000313" key="3">
    <source>
        <dbReference type="EMBL" id="AKU08217.1"/>
    </source>
</evidence>
<dbReference type="EMBL" id="CP011947">
    <property type="protein sequence ID" value="AKU08217.1"/>
    <property type="molecule type" value="Genomic_DNA"/>
</dbReference>
<dbReference type="Proteomes" id="UP000066124">
    <property type="component" value="Chromosome"/>
</dbReference>
<name>A0A0K1IUL9_HALGI</name>
<keyword evidence="1" id="KW-0812">Transmembrane</keyword>
<protein>
    <recommendedName>
        <fullName evidence="2">DUF7979 domain-containing protein</fullName>
    </recommendedName>
</protein>
<dbReference type="KEGG" id="hgi:ABY42_10930"/>
<evidence type="ECO:0000259" key="2">
    <source>
        <dbReference type="Pfam" id="PF25934"/>
    </source>
</evidence>
<dbReference type="GeneID" id="25246474"/>
<keyword evidence="1" id="KW-1133">Transmembrane helix</keyword>
<proteinExistence type="predicted"/>
<dbReference type="RefSeq" id="WP_004975670.1">
    <property type="nucleotide sequence ID" value="NZ_CP011947.1"/>
</dbReference>
<gene>
    <name evidence="3" type="ORF">ABY42_10930</name>
</gene>
<feature type="transmembrane region" description="Helical" evidence="1">
    <location>
        <begin position="180"/>
        <end position="201"/>
    </location>
</feature>
<evidence type="ECO:0000313" key="4">
    <source>
        <dbReference type="Proteomes" id="UP000066124"/>
    </source>
</evidence>
<organism evidence="3 4">
    <name type="scientific">Haloferax gibbonsii</name>
    <dbReference type="NCBI Taxonomy" id="35746"/>
    <lineage>
        <taxon>Archaea</taxon>
        <taxon>Methanobacteriati</taxon>
        <taxon>Methanobacteriota</taxon>
        <taxon>Stenosarchaea group</taxon>
        <taxon>Halobacteria</taxon>
        <taxon>Halobacteriales</taxon>
        <taxon>Haloferacaceae</taxon>
        <taxon>Haloferax</taxon>
    </lineage>
</organism>
<dbReference type="PATRIC" id="fig|35746.4.peg.2352"/>
<evidence type="ECO:0000256" key="1">
    <source>
        <dbReference type="SAM" id="Phobius"/>
    </source>
</evidence>
<dbReference type="Pfam" id="PF25934">
    <property type="entry name" value="DUF7979"/>
    <property type="match status" value="1"/>
</dbReference>
<dbReference type="AlphaFoldDB" id="A0A0K1IUL9"/>
<feature type="transmembrane region" description="Helical" evidence="1">
    <location>
        <begin position="111"/>
        <end position="137"/>
    </location>
</feature>
<dbReference type="InterPro" id="IPR058285">
    <property type="entry name" value="DUF7979"/>
</dbReference>
<feature type="transmembrane region" description="Helical" evidence="1">
    <location>
        <begin position="149"/>
        <end position="168"/>
    </location>
</feature>
<reference evidence="4" key="1">
    <citation type="journal article" date="2015" name="J. Biotechnol.">
        <title>Complete genome sequence of Haloferax gibbonsii strain ARA6, a potential producer of polyhydroxyalkanoates and halocins isolated from Araruama, Rio de Janeiro, Brasil.</title>
        <authorList>
            <person name="Pinto L.H."/>
            <person name="D'Alincourt Carvalho-Assef A.P."/>
            <person name="Vieira R.P."/>
            <person name="Clementino M.M."/>
            <person name="Albano R.M."/>
        </authorList>
    </citation>
    <scope>NUCLEOTIDE SEQUENCE [LARGE SCALE GENOMIC DNA]</scope>
    <source>
        <strain evidence="4">ARA6</strain>
    </source>
</reference>
<sequence length="208" mass="22110">MSRRLVVSAFALLVAVSLVGAPVTMADWSEQVSLSASKIDASQVRDETPVLRYDELDADAKDAVRRAIESPDGSHVVYGDEDWPDRFFYSDYAAPGQGLYAVVYEGDYYRLYTFAAGGFPVIYWVYELPFVAYGLALGRVGARAYRGEGSVRLAAGAAVVGAAFHLAGPVFDFPVVSPTAFIGLGVVAAAALVGGLVATAVRNRSKNA</sequence>
<feature type="domain" description="DUF7979" evidence="2">
    <location>
        <begin position="39"/>
        <end position="111"/>
    </location>
</feature>
<accession>A0A0K1IUL9</accession>
<keyword evidence="1" id="KW-0472">Membrane</keyword>